<keyword evidence="7" id="KW-0732">Signal</keyword>
<name>A0ABN0XNP8_9ALTE</name>
<keyword evidence="3" id="KW-0201">Cytochrome c-type biogenesis</keyword>
<dbReference type="EMBL" id="BAAAEI010000023">
    <property type="protein sequence ID" value="GAA0368667.1"/>
    <property type="molecule type" value="Genomic_DNA"/>
</dbReference>
<feature type="transmembrane region" description="Helical" evidence="6">
    <location>
        <begin position="319"/>
        <end position="336"/>
    </location>
</feature>
<dbReference type="InterPro" id="IPR028250">
    <property type="entry name" value="DsbDN"/>
</dbReference>
<sequence>MNKLGISLLACLWLALQSGAAVADSSATGPHIRVQLLSEQSGLQAGRENWLGVLFSPDPHWHTYWQNPGDSGEPPSLQWTLPDGVSAGHIQWPLPGKIPVAHLVNYGYEGANLLMVPISVAEDLVGLQLDLQVSVSWLVCREDCIPGWADLSLSLPVTDHPEPGPQAELFQQTRARLPVELQLSGLHEVTEQHISLAFTPPVSGNWQVLPLQAGVIQHNQPQQRVETATGLTLLLAKSDYFETHAETALDFLVTNGEQGWYLRSELNSGLNAAQTPLWLYGLMALLGGIILNVMPCVLPVLSLKAMSLRTQGTTGAAKWAYPLGVILSFLAFALLIEILKQSGQMVGWGFHMQEPVVIAFLAYLFVFIALMLMDVAPSGARLAGMGQSLTQGHSFVSQFFTGVLAVLVASPCTAPFMAAALGVALVSGLSASLWIFFCLGVGFALPLTLLFIFPTLTRVLPTPGAWMQTFRQFLVFPMLATVVWLVWVFAGLSGNAAQAMLLAGLLLFALFIWLGRSQSTLLSTGALVMALVLMVWQLWLVAVSDTASADVRSAFSRQTLDQLRSENKVVLVNMTADWCITCKVNEQVALTDEALLTLFEQPNVHYLVGDWTNKNAEILTFLQQYQRSGVPLYVVYAGQRSEQVLPQILTTQLVIDAIQNAREELQP</sequence>
<feature type="transmembrane region" description="Helical" evidence="6">
    <location>
        <begin position="473"/>
        <end position="490"/>
    </location>
</feature>
<keyword evidence="11" id="KW-1185">Reference proteome</keyword>
<evidence type="ECO:0000256" key="1">
    <source>
        <dbReference type="ARBA" id="ARBA00004141"/>
    </source>
</evidence>
<dbReference type="PANTHER" id="PTHR32234">
    <property type="entry name" value="THIOL:DISULFIDE INTERCHANGE PROTEIN DSBD"/>
    <property type="match status" value="1"/>
</dbReference>
<evidence type="ECO:0000313" key="11">
    <source>
        <dbReference type="Proteomes" id="UP001501757"/>
    </source>
</evidence>
<feature type="transmembrane region" description="Helical" evidence="6">
    <location>
        <begin position="496"/>
        <end position="514"/>
    </location>
</feature>
<gene>
    <name evidence="10" type="ORF">GCM10009092_36180</name>
</gene>
<proteinExistence type="predicted"/>
<dbReference type="Proteomes" id="UP001501757">
    <property type="component" value="Unassembled WGS sequence"/>
</dbReference>
<feature type="domain" description="Thiol:disulfide interchange protein DsbD N-terminal" evidence="9">
    <location>
        <begin position="45"/>
        <end position="152"/>
    </location>
</feature>
<dbReference type="InterPro" id="IPR035671">
    <property type="entry name" value="DsbD_gamma"/>
</dbReference>
<dbReference type="RefSeq" id="WP_343846855.1">
    <property type="nucleotide sequence ID" value="NZ_BAAAEI010000023.1"/>
</dbReference>
<evidence type="ECO:0000256" key="7">
    <source>
        <dbReference type="SAM" id="SignalP"/>
    </source>
</evidence>
<dbReference type="InterPro" id="IPR036249">
    <property type="entry name" value="Thioredoxin-like_sf"/>
</dbReference>
<evidence type="ECO:0000256" key="5">
    <source>
        <dbReference type="ARBA" id="ARBA00023136"/>
    </source>
</evidence>
<feature type="domain" description="Cytochrome C biogenesis protein transmembrane" evidence="8">
    <location>
        <begin position="279"/>
        <end position="486"/>
    </location>
</feature>
<evidence type="ECO:0000313" key="10">
    <source>
        <dbReference type="EMBL" id="GAA0368667.1"/>
    </source>
</evidence>
<feature type="transmembrane region" description="Helical" evidence="6">
    <location>
        <begin position="277"/>
        <end position="298"/>
    </location>
</feature>
<keyword evidence="5 6" id="KW-0472">Membrane</keyword>
<comment type="caution">
    <text evidence="10">The sequence shown here is derived from an EMBL/GenBank/DDBJ whole genome shotgun (WGS) entry which is preliminary data.</text>
</comment>
<evidence type="ECO:0000259" key="9">
    <source>
        <dbReference type="Pfam" id="PF11412"/>
    </source>
</evidence>
<dbReference type="Gene3D" id="3.40.30.10">
    <property type="entry name" value="Glutaredoxin"/>
    <property type="match status" value="1"/>
</dbReference>
<evidence type="ECO:0000256" key="6">
    <source>
        <dbReference type="SAM" id="Phobius"/>
    </source>
</evidence>
<feature type="transmembrane region" description="Helical" evidence="6">
    <location>
        <begin position="431"/>
        <end position="453"/>
    </location>
</feature>
<organism evidence="10 11">
    <name type="scientific">Bowmanella denitrificans</name>
    <dbReference type="NCBI Taxonomy" id="366582"/>
    <lineage>
        <taxon>Bacteria</taxon>
        <taxon>Pseudomonadati</taxon>
        <taxon>Pseudomonadota</taxon>
        <taxon>Gammaproteobacteria</taxon>
        <taxon>Alteromonadales</taxon>
        <taxon>Alteromonadaceae</taxon>
        <taxon>Bowmanella</taxon>
    </lineage>
</organism>
<comment type="subcellular location">
    <subcellularLocation>
        <location evidence="1">Membrane</location>
        <topology evidence="1">Multi-pass membrane protein</topology>
    </subcellularLocation>
</comment>
<accession>A0ABN0XNP8</accession>
<feature type="transmembrane region" description="Helical" evidence="6">
    <location>
        <begin position="356"/>
        <end position="378"/>
    </location>
</feature>
<keyword evidence="2 6" id="KW-0812">Transmembrane</keyword>
<evidence type="ECO:0000256" key="2">
    <source>
        <dbReference type="ARBA" id="ARBA00022692"/>
    </source>
</evidence>
<protein>
    <submittedName>
        <fullName evidence="10">Thioredoxin family protein</fullName>
    </submittedName>
</protein>
<evidence type="ECO:0000256" key="4">
    <source>
        <dbReference type="ARBA" id="ARBA00022989"/>
    </source>
</evidence>
<feature type="chain" id="PRO_5046688954" evidence="7">
    <location>
        <begin position="24"/>
        <end position="667"/>
    </location>
</feature>
<dbReference type="InterPro" id="IPR003834">
    <property type="entry name" value="Cyt_c_assmbl_TM_dom"/>
</dbReference>
<dbReference type="SUPFAM" id="SSF52833">
    <property type="entry name" value="Thioredoxin-like"/>
    <property type="match status" value="1"/>
</dbReference>
<dbReference type="PANTHER" id="PTHR32234:SF3">
    <property type="entry name" value="SUPPRESSION OF COPPER SENSITIVITY PROTEIN"/>
    <property type="match status" value="1"/>
</dbReference>
<evidence type="ECO:0000256" key="3">
    <source>
        <dbReference type="ARBA" id="ARBA00022748"/>
    </source>
</evidence>
<dbReference type="Pfam" id="PF02683">
    <property type="entry name" value="DsbD_TM"/>
    <property type="match status" value="1"/>
</dbReference>
<dbReference type="Pfam" id="PF13899">
    <property type="entry name" value="Thioredoxin_7"/>
    <property type="match status" value="1"/>
</dbReference>
<keyword evidence="4 6" id="KW-1133">Transmembrane helix</keyword>
<reference evidence="10 11" key="1">
    <citation type="journal article" date="2019" name="Int. J. Syst. Evol. Microbiol.">
        <title>The Global Catalogue of Microorganisms (GCM) 10K type strain sequencing project: providing services to taxonomists for standard genome sequencing and annotation.</title>
        <authorList>
            <consortium name="The Broad Institute Genomics Platform"/>
            <consortium name="The Broad Institute Genome Sequencing Center for Infectious Disease"/>
            <person name="Wu L."/>
            <person name="Ma J."/>
        </authorList>
    </citation>
    <scope>NUCLEOTIDE SEQUENCE [LARGE SCALE GENOMIC DNA]</scope>
    <source>
        <strain evidence="10 11">JCM 13378</strain>
    </source>
</reference>
<feature type="signal peptide" evidence="7">
    <location>
        <begin position="1"/>
        <end position="23"/>
    </location>
</feature>
<dbReference type="Pfam" id="PF11412">
    <property type="entry name" value="DsbD_N"/>
    <property type="match status" value="1"/>
</dbReference>
<feature type="transmembrane region" description="Helical" evidence="6">
    <location>
        <begin position="521"/>
        <end position="542"/>
    </location>
</feature>
<feature type="transmembrane region" description="Helical" evidence="6">
    <location>
        <begin position="399"/>
        <end position="425"/>
    </location>
</feature>
<dbReference type="CDD" id="cd02953">
    <property type="entry name" value="DsbDgamma"/>
    <property type="match status" value="1"/>
</dbReference>
<evidence type="ECO:0000259" key="8">
    <source>
        <dbReference type="Pfam" id="PF02683"/>
    </source>
</evidence>